<protein>
    <recommendedName>
        <fullName evidence="5">DUF262 domain-containing protein</fullName>
    </recommendedName>
</protein>
<proteinExistence type="predicted"/>
<dbReference type="KEGG" id="pcr:Pcryo_2361"/>
<gene>
    <name evidence="3" type="ordered locus">Pcryo_2361</name>
</gene>
<dbReference type="InterPro" id="IPR004919">
    <property type="entry name" value="GmrSD_N"/>
</dbReference>
<dbReference type="PANTHER" id="PTHR35149">
    <property type="entry name" value="SLL5132 PROTEIN"/>
    <property type="match status" value="1"/>
</dbReference>
<feature type="domain" description="GmrSD restriction endonucleases N-terminal" evidence="1">
    <location>
        <begin position="15"/>
        <end position="233"/>
    </location>
</feature>
<name>Q1Q865_PSYCK</name>
<sequence>MKIDADVFSIQELEKYYFVVPDYQREYVWEADKHIYQFLVDIDEEFEANSHDQQSYFIGSIIVVKKDSKYDVIDGQQRLTTIVISLCAMRNILEDLQKKGQLTDMSSSILDIIKGWLFKFDLKTKSTLSRLELQYDESNGYLETIIQKKTYEGEITNSIQKMQKAYNRIFKHLQDYLNQGVERFEEYTQYFLTNVNVVVIESDNLGSALKIFETINQRGAGLNAMDLVKNLMFSKANADDFETIKTKWKQITNDLQACDEGDKPLRFLRYFMIARYHNGIIREDDLYSWIISKEGKDKLQYETKPLNLVNEMAIAAKRYSHLVQATNSDSSNIGINKYPNVVKIGYINKQRSRQHLMLLMALDLNCNDDVVNYLAQQIESFLFFSNTLKIQTNSYERRFTDWAIKLRGKRNIEEVVNLVDEAVIPFLRGYLSDFKNSFLQIRHYDYNPQYRERYILGCLNTELCKQAGLTPLSQDNIQKLQIEHILPQTLINLDASDEFGEEERDKYTFMLGNTTLLESQINQAINNCNDLSTDWFGMKQAEYIHSNFVLTKLLNDQYAIGKNTGLNRLKNKLNCQFDEWTKTSIEQRQQMLMELAFDHWQLNGKRLDEYDRASTVNNI</sequence>
<dbReference type="eggNOG" id="COG1479">
    <property type="taxonomic scope" value="Bacteria"/>
</dbReference>
<dbReference type="HOGENOM" id="CLU_011736_6_1_6"/>
<organism evidence="3 4">
    <name type="scientific">Psychrobacter cryohalolentis (strain ATCC BAA-1226 / DSM 17306 / VKM B-2378 / K5)</name>
    <dbReference type="NCBI Taxonomy" id="335284"/>
    <lineage>
        <taxon>Bacteria</taxon>
        <taxon>Pseudomonadati</taxon>
        <taxon>Pseudomonadota</taxon>
        <taxon>Gammaproteobacteria</taxon>
        <taxon>Moraxellales</taxon>
        <taxon>Moraxellaceae</taxon>
        <taxon>Psychrobacter</taxon>
    </lineage>
</organism>
<accession>Q1Q865</accession>
<evidence type="ECO:0008006" key="5">
    <source>
        <dbReference type="Google" id="ProtNLM"/>
    </source>
</evidence>
<evidence type="ECO:0000313" key="3">
    <source>
        <dbReference type="EMBL" id="ABE76138.1"/>
    </source>
</evidence>
<keyword evidence="4" id="KW-1185">Reference proteome</keyword>
<evidence type="ECO:0000259" key="2">
    <source>
        <dbReference type="Pfam" id="PF07510"/>
    </source>
</evidence>
<dbReference type="STRING" id="335284.Pcryo_2361"/>
<dbReference type="PANTHER" id="PTHR35149:SF1">
    <property type="entry name" value="DUF5655 DOMAIN-CONTAINING PROTEIN"/>
    <property type="match status" value="1"/>
</dbReference>
<evidence type="ECO:0000313" key="4">
    <source>
        <dbReference type="Proteomes" id="UP000002425"/>
    </source>
</evidence>
<dbReference type="RefSeq" id="WP_011514666.1">
    <property type="nucleotide sequence ID" value="NC_007969.1"/>
</dbReference>
<dbReference type="Proteomes" id="UP000002425">
    <property type="component" value="Chromosome"/>
</dbReference>
<dbReference type="Pfam" id="PF07510">
    <property type="entry name" value="GmrSD_C"/>
    <property type="match status" value="1"/>
</dbReference>
<feature type="domain" description="GmrSD restriction endonucleases C-terminal" evidence="2">
    <location>
        <begin position="432"/>
        <end position="594"/>
    </location>
</feature>
<dbReference type="InterPro" id="IPR011089">
    <property type="entry name" value="GmrSD_C"/>
</dbReference>
<dbReference type="AlphaFoldDB" id="Q1Q865"/>
<dbReference type="Pfam" id="PF03235">
    <property type="entry name" value="GmrSD_N"/>
    <property type="match status" value="1"/>
</dbReference>
<reference evidence="3" key="1">
    <citation type="submission" date="2006-03" db="EMBL/GenBank/DDBJ databases">
        <title>Complete sequence of chromosome of Psychrobacter cryohalolentis K5.</title>
        <authorList>
            <consortium name="US DOE Joint Genome Institute"/>
            <person name="Copeland A."/>
            <person name="Lucas S."/>
            <person name="Lapidus A."/>
            <person name="Barry K."/>
            <person name="Detter J.C."/>
            <person name="Glavina del Rio T."/>
            <person name="Hammon N."/>
            <person name="Israni S."/>
            <person name="Dalin E."/>
            <person name="Tice H."/>
            <person name="Pitluck S."/>
            <person name="Brettin T."/>
            <person name="Bruce D."/>
            <person name="Han C."/>
            <person name="Tapia R."/>
            <person name="Sims D.R."/>
            <person name="Gilna P."/>
            <person name="Schmutz J."/>
            <person name="Larimer F."/>
            <person name="Land M."/>
            <person name="Hauser L."/>
            <person name="Kyrpides N."/>
            <person name="Kim E."/>
            <person name="Richardson P."/>
        </authorList>
    </citation>
    <scope>NUCLEOTIDE SEQUENCE</scope>
    <source>
        <strain evidence="3">K5</strain>
    </source>
</reference>
<dbReference type="EMBL" id="CP000323">
    <property type="protein sequence ID" value="ABE76138.1"/>
    <property type="molecule type" value="Genomic_DNA"/>
</dbReference>
<evidence type="ECO:0000259" key="1">
    <source>
        <dbReference type="Pfam" id="PF03235"/>
    </source>
</evidence>